<dbReference type="InterPro" id="IPR037379">
    <property type="entry name" value="WDR74/Nsa1"/>
</dbReference>
<gene>
    <name evidence="2" type="ORF">NEMVEDRAFT_v1g197799</name>
</gene>
<reference evidence="2 3" key="1">
    <citation type="journal article" date="2007" name="Science">
        <title>Sea anemone genome reveals ancestral eumetazoan gene repertoire and genomic organization.</title>
        <authorList>
            <person name="Putnam N.H."/>
            <person name="Srivastava M."/>
            <person name="Hellsten U."/>
            <person name="Dirks B."/>
            <person name="Chapman J."/>
            <person name="Salamov A."/>
            <person name="Terry A."/>
            <person name="Shapiro H."/>
            <person name="Lindquist E."/>
            <person name="Kapitonov V.V."/>
            <person name="Jurka J."/>
            <person name="Genikhovich G."/>
            <person name="Grigoriev I.V."/>
            <person name="Lucas S.M."/>
            <person name="Steele R.E."/>
            <person name="Finnerty J.R."/>
            <person name="Technau U."/>
            <person name="Martindale M.Q."/>
            <person name="Rokhsar D.S."/>
        </authorList>
    </citation>
    <scope>NUCLEOTIDE SEQUENCE [LARGE SCALE GENOMIC DNA]</scope>
    <source>
        <strain evidence="3">CH2 X CH6</strain>
    </source>
</reference>
<dbReference type="OMA" id="KNVCRMR"/>
<dbReference type="eggNOG" id="KOG3881">
    <property type="taxonomic scope" value="Eukaryota"/>
</dbReference>
<dbReference type="FunFam" id="2.130.10.10:FF:000287">
    <property type="entry name" value="WD repeat-containing protein 74"/>
    <property type="match status" value="1"/>
</dbReference>
<dbReference type="GO" id="GO:0042273">
    <property type="term" value="P:ribosomal large subunit biogenesis"/>
    <property type="evidence" value="ECO:0000318"/>
    <property type="project" value="GO_Central"/>
</dbReference>
<feature type="compositionally biased region" description="Basic residues" evidence="1">
    <location>
        <begin position="379"/>
        <end position="391"/>
    </location>
</feature>
<dbReference type="PhylomeDB" id="A7RIX5"/>
<dbReference type="InterPro" id="IPR036322">
    <property type="entry name" value="WD40_repeat_dom_sf"/>
</dbReference>
<keyword evidence="3" id="KW-1185">Reference proteome</keyword>
<dbReference type="Gene3D" id="2.130.10.10">
    <property type="entry name" value="YVTN repeat-like/Quinoprotein amine dehydrogenase"/>
    <property type="match status" value="2"/>
</dbReference>
<evidence type="ECO:0000313" key="2">
    <source>
        <dbReference type="EMBL" id="EDO48586.1"/>
    </source>
</evidence>
<dbReference type="KEGG" id="nve:5520829"/>
<organism evidence="2 3">
    <name type="scientific">Nematostella vectensis</name>
    <name type="common">Starlet sea anemone</name>
    <dbReference type="NCBI Taxonomy" id="45351"/>
    <lineage>
        <taxon>Eukaryota</taxon>
        <taxon>Metazoa</taxon>
        <taxon>Cnidaria</taxon>
        <taxon>Anthozoa</taxon>
        <taxon>Hexacorallia</taxon>
        <taxon>Actiniaria</taxon>
        <taxon>Edwardsiidae</taxon>
        <taxon>Nematostella</taxon>
    </lineage>
</organism>
<feature type="region of interest" description="Disordered" evidence="1">
    <location>
        <begin position="325"/>
        <end position="391"/>
    </location>
</feature>
<dbReference type="SUPFAM" id="SSF50978">
    <property type="entry name" value="WD40 repeat-like"/>
    <property type="match status" value="1"/>
</dbReference>
<dbReference type="OrthoDB" id="18388at2759"/>
<dbReference type="GO" id="GO:0005730">
    <property type="term" value="C:nucleolus"/>
    <property type="evidence" value="ECO:0000318"/>
    <property type="project" value="GO_Central"/>
</dbReference>
<dbReference type="InterPro" id="IPR015943">
    <property type="entry name" value="WD40/YVTN_repeat-like_dom_sf"/>
</dbReference>
<dbReference type="GO" id="GO:0030687">
    <property type="term" value="C:preribosome, large subunit precursor"/>
    <property type="evidence" value="ECO:0000318"/>
    <property type="project" value="GO_Central"/>
</dbReference>
<sequence>MADDMFADLWVGSETGFLKSVDLKKGSFKNADELQGAEGRKDNEICAMCWLNGQDSEMLVGLRSGVVKTYNSDQNTVVSEHCSLEPGDVLKGMCIDGSFLATCGESGLARVWNKNEWEKKAEFKVGSHVSAFKQNPSSLNQVGSGGRENDLKLWNLENPGQATFKAKNVRNDSLDLRVQVWVTDLAFLDSASPSPTVVTGSGYHSLRVYDTRAQKRPVLTMDLGECPISSIAIPGDENLIIAGNTEGTLAAVDIRKGKVVGHFKGFAGGIRCVACDIKHGLVAACGLDRFVRVYDTKTRQLQQKVYLKSRLNYILFANKERPSDVAAEPAVDGDLEPNTRSLDGDNSNEDDDELWANMEEVSTLPQRRSKNPTTDKSTKKLKKAKKSKKES</sequence>
<dbReference type="PANTHER" id="PTHR16038:SF4">
    <property type="entry name" value="WD REPEAT-CONTAINING PROTEIN 74"/>
    <property type="match status" value="1"/>
</dbReference>
<proteinExistence type="predicted"/>
<name>A7RIX5_NEMVE</name>
<dbReference type="AlphaFoldDB" id="A7RIX5"/>
<protein>
    <recommendedName>
        <fullName evidence="4">WD repeat-containing protein 74</fullName>
    </recommendedName>
</protein>
<accession>A7RIX5</accession>
<dbReference type="STRING" id="45351.A7RIX5"/>
<dbReference type="Pfam" id="PF00400">
    <property type="entry name" value="WD40"/>
    <property type="match status" value="1"/>
</dbReference>
<dbReference type="Proteomes" id="UP000001593">
    <property type="component" value="Unassembled WGS sequence"/>
</dbReference>
<evidence type="ECO:0000313" key="3">
    <source>
        <dbReference type="Proteomes" id="UP000001593"/>
    </source>
</evidence>
<evidence type="ECO:0000256" key="1">
    <source>
        <dbReference type="SAM" id="MobiDB-lite"/>
    </source>
</evidence>
<dbReference type="EMBL" id="DS469513">
    <property type="protein sequence ID" value="EDO48586.1"/>
    <property type="molecule type" value="Genomic_DNA"/>
</dbReference>
<dbReference type="SMART" id="SM00320">
    <property type="entry name" value="WD40"/>
    <property type="match status" value="6"/>
</dbReference>
<dbReference type="InParanoid" id="A7RIX5"/>
<dbReference type="InterPro" id="IPR001680">
    <property type="entry name" value="WD40_rpt"/>
</dbReference>
<dbReference type="HOGENOM" id="CLU_033769_2_1_1"/>
<dbReference type="PANTHER" id="PTHR16038">
    <property type="entry name" value="NOP SEVEN ASSOCIATED PROTEIN 1"/>
    <property type="match status" value="1"/>
</dbReference>
<dbReference type="CDD" id="cd22857">
    <property type="entry name" value="WDR74"/>
    <property type="match status" value="1"/>
</dbReference>
<evidence type="ECO:0008006" key="4">
    <source>
        <dbReference type="Google" id="ProtNLM"/>
    </source>
</evidence>